<dbReference type="EMBL" id="CAJZBQ010000052">
    <property type="protein sequence ID" value="CAG9331077.1"/>
    <property type="molecule type" value="Genomic_DNA"/>
</dbReference>
<name>A0AAU9K2I6_9CILI</name>
<accession>A0AAU9K2I6</accession>
<keyword evidence="2" id="KW-1185">Reference proteome</keyword>
<comment type="caution">
    <text evidence="1">The sequence shown here is derived from an EMBL/GenBank/DDBJ whole genome shotgun (WGS) entry which is preliminary data.</text>
</comment>
<dbReference type="Proteomes" id="UP001162131">
    <property type="component" value="Unassembled WGS sequence"/>
</dbReference>
<proteinExistence type="predicted"/>
<protein>
    <submittedName>
        <fullName evidence="1">Uncharacterized protein</fullName>
    </submittedName>
</protein>
<dbReference type="AlphaFoldDB" id="A0AAU9K2I6"/>
<evidence type="ECO:0000313" key="2">
    <source>
        <dbReference type="Proteomes" id="UP001162131"/>
    </source>
</evidence>
<reference evidence="1" key="1">
    <citation type="submission" date="2021-09" db="EMBL/GenBank/DDBJ databases">
        <authorList>
            <consortium name="AG Swart"/>
            <person name="Singh M."/>
            <person name="Singh A."/>
            <person name="Seah K."/>
            <person name="Emmerich C."/>
        </authorList>
    </citation>
    <scope>NUCLEOTIDE SEQUENCE</scope>
    <source>
        <strain evidence="1">ATCC30299</strain>
    </source>
</reference>
<gene>
    <name evidence="1" type="ORF">BSTOLATCC_MIC52483</name>
</gene>
<evidence type="ECO:0000313" key="1">
    <source>
        <dbReference type="EMBL" id="CAG9331077.1"/>
    </source>
</evidence>
<sequence>MNSIVLNCSEEDFELIVEKAKEYGNIKQINWPYQAFDFAIDNQIKIVYESNEDAINALQMFEDKSEIGFYINLDEVSIMEAGLSSNQLSKLSIENLYIAFGSLSPEKLDVLDFFLGFPNFSYTQTFYDILDENADLVLSDLHEHLARIKINGSICINCRSDITFDFFKNIDAIPNENWSICSKSTNFSQKITQNIFECILKLAGKRINIVFRDLNFAYWPGFSIVVKFFNFNKQFFIYALYAARILKIEHWWFHFEKAVDLADLTKVIPQSSCVACNIMIKEFFVIDEGSNDGKDSVMAVLKKRTEIAKSLKFKIDTGDIIEFVVSCKKKEFGSIISEILICGGKPNEVSSVTFSFKFRGYKSYNIM</sequence>
<organism evidence="1 2">
    <name type="scientific">Blepharisma stoltei</name>
    <dbReference type="NCBI Taxonomy" id="1481888"/>
    <lineage>
        <taxon>Eukaryota</taxon>
        <taxon>Sar</taxon>
        <taxon>Alveolata</taxon>
        <taxon>Ciliophora</taxon>
        <taxon>Postciliodesmatophora</taxon>
        <taxon>Heterotrichea</taxon>
        <taxon>Heterotrichida</taxon>
        <taxon>Blepharismidae</taxon>
        <taxon>Blepharisma</taxon>
    </lineage>
</organism>